<dbReference type="Pfam" id="PF13177">
    <property type="entry name" value="DNA_pol3_delta2"/>
    <property type="match status" value="1"/>
</dbReference>
<keyword evidence="5 8" id="KW-0067">ATP-binding</keyword>
<evidence type="ECO:0000256" key="6">
    <source>
        <dbReference type="ARBA" id="ARBA00022932"/>
    </source>
</evidence>
<evidence type="ECO:0000256" key="8">
    <source>
        <dbReference type="RuleBase" id="RU364063"/>
    </source>
</evidence>
<keyword evidence="8" id="KW-0235">DNA replication</keyword>
<dbReference type="Gene3D" id="1.20.272.10">
    <property type="match status" value="1"/>
</dbReference>
<evidence type="ECO:0000256" key="1">
    <source>
        <dbReference type="ARBA" id="ARBA00006360"/>
    </source>
</evidence>
<comment type="caution">
    <text evidence="11">The sequence shown here is derived from an EMBL/GenBank/DDBJ whole genome shotgun (WGS) entry which is preliminary data.</text>
</comment>
<evidence type="ECO:0000313" key="12">
    <source>
        <dbReference type="Proteomes" id="UP000176598"/>
    </source>
</evidence>
<dbReference type="CDD" id="cd00009">
    <property type="entry name" value="AAA"/>
    <property type="match status" value="1"/>
</dbReference>
<dbReference type="Proteomes" id="UP000176598">
    <property type="component" value="Unassembled WGS sequence"/>
</dbReference>
<comment type="similarity">
    <text evidence="1 8">Belongs to the DnaX/STICHEL family.</text>
</comment>
<dbReference type="FunFam" id="3.40.50.300:FF:000014">
    <property type="entry name" value="DNA polymerase III subunit gamma/tau"/>
    <property type="match status" value="1"/>
</dbReference>
<dbReference type="InterPro" id="IPR012763">
    <property type="entry name" value="DNA_pol_III_sug/sutau_N"/>
</dbReference>
<dbReference type="InterPro" id="IPR050238">
    <property type="entry name" value="DNA_Rep/Repair_Clamp_Loader"/>
</dbReference>
<dbReference type="InterPro" id="IPR045085">
    <property type="entry name" value="HLD_clamp_pol_III_gamma_tau"/>
</dbReference>
<dbReference type="PANTHER" id="PTHR11669:SF0">
    <property type="entry name" value="PROTEIN STICHEL-LIKE 2"/>
    <property type="match status" value="1"/>
</dbReference>
<proteinExistence type="inferred from homology"/>
<evidence type="ECO:0000256" key="4">
    <source>
        <dbReference type="ARBA" id="ARBA00022833"/>
    </source>
</evidence>
<keyword evidence="8" id="KW-0548">Nucleotidyltransferase</keyword>
<dbReference type="GO" id="GO:0046872">
    <property type="term" value="F:metal ion binding"/>
    <property type="evidence" value="ECO:0007669"/>
    <property type="project" value="UniProtKB-KW"/>
</dbReference>
<dbReference type="NCBIfam" id="TIGR02397">
    <property type="entry name" value="dnaX_nterm"/>
    <property type="match status" value="1"/>
</dbReference>
<dbReference type="NCBIfam" id="NF004046">
    <property type="entry name" value="PRK05563.1"/>
    <property type="match status" value="1"/>
</dbReference>
<dbReference type="InterPro" id="IPR027417">
    <property type="entry name" value="P-loop_NTPase"/>
</dbReference>
<feature type="domain" description="AAA+ ATPase" evidence="10">
    <location>
        <begin position="36"/>
        <end position="187"/>
    </location>
</feature>
<dbReference type="SUPFAM" id="SSF52540">
    <property type="entry name" value="P-loop containing nucleoside triphosphate hydrolases"/>
    <property type="match status" value="1"/>
</dbReference>
<dbReference type="Gene3D" id="3.40.50.300">
    <property type="entry name" value="P-loop containing nucleotide triphosphate hydrolases"/>
    <property type="match status" value="1"/>
</dbReference>
<dbReference type="Gene3D" id="1.10.8.60">
    <property type="match status" value="1"/>
</dbReference>
<keyword evidence="4" id="KW-0862">Zinc</keyword>
<keyword evidence="8" id="KW-0808">Transferase</keyword>
<evidence type="ECO:0000256" key="5">
    <source>
        <dbReference type="ARBA" id="ARBA00022840"/>
    </source>
</evidence>
<dbReference type="PANTHER" id="PTHR11669">
    <property type="entry name" value="REPLICATION FACTOR C / DNA POLYMERASE III GAMMA-TAU SUBUNIT"/>
    <property type="match status" value="1"/>
</dbReference>
<protein>
    <recommendedName>
        <fullName evidence="8">DNA polymerase III subunit gamma/tau</fullName>
        <ecNumber evidence="8">2.7.7.7</ecNumber>
    </recommendedName>
</protein>
<keyword evidence="2" id="KW-0479">Metal-binding</keyword>
<evidence type="ECO:0000256" key="9">
    <source>
        <dbReference type="SAM" id="MobiDB-lite"/>
    </source>
</evidence>
<evidence type="ECO:0000256" key="2">
    <source>
        <dbReference type="ARBA" id="ARBA00022723"/>
    </source>
</evidence>
<dbReference type="GO" id="GO:0003887">
    <property type="term" value="F:DNA-directed DNA polymerase activity"/>
    <property type="evidence" value="ECO:0007669"/>
    <property type="project" value="UniProtKB-KW"/>
</dbReference>
<evidence type="ECO:0000313" key="11">
    <source>
        <dbReference type="EMBL" id="OGL79383.1"/>
    </source>
</evidence>
<sequence>MATALYRKYRPQKFADLTNQNHVKVTLGNEVATGKIAHAYLFTGPRGVGKTTTARILAQAINCVARKEGAPEPCGDCEACNDIREGKSLDVMEIDAASHTGVDNVRENIVENARFTPSRRKFKVFIIDEVHMLSTSAFNALLKTLEEPPAHAIFVLATTEAHKVPETIISRCQRFDFRRIILPELVERLAHLSAEEGIRVEKKVLERVARASGGSVRDAESLLGQVFALGGTEVTEEAASLVLPRHDIELAAGYLEAVSRGDAAAAFPVIKRLIDDGVDLPHFASDGIDILRAALHRRLEVGQILRSEFDDQTEKAVGRLSEALLPAAMALMLEKLAEVRVALRAEDSATLPLEIAAVELSEISRGAMVHSMTPGLVEVSKSISDSPSLSLRGAPPKRGDEAISTPSRPKAQAGEGSSVVDVGAVRLRWQEIINAAGAVTPSLPFLLSTAVPVSISSDLLTVSVAYPFHQSKLHEDKNRQTLESVLLQILGTPLRLAAVVDQAAASSPPPDDPNIQKALEAFGGKIVG</sequence>
<feature type="region of interest" description="Disordered" evidence="9">
    <location>
        <begin position="385"/>
        <end position="415"/>
    </location>
</feature>
<name>A0A1F7UM62_9BACT</name>
<evidence type="ECO:0000256" key="3">
    <source>
        <dbReference type="ARBA" id="ARBA00022741"/>
    </source>
</evidence>
<dbReference type="GO" id="GO:0009360">
    <property type="term" value="C:DNA polymerase III complex"/>
    <property type="evidence" value="ECO:0007669"/>
    <property type="project" value="InterPro"/>
</dbReference>
<comment type="subunit">
    <text evidence="8">DNA polymerase III contains a core (composed of alpha, epsilon and theta chains) that associates with a tau subunit. This core dimerizes to form the POLIII' complex. PolIII' associates with the gamma complex (composed of gamma, delta, delta', psi and chi chains) and with the beta chain to form the complete DNA polymerase III complex.</text>
</comment>
<evidence type="ECO:0000256" key="7">
    <source>
        <dbReference type="ARBA" id="ARBA00049244"/>
    </source>
</evidence>
<reference evidence="11 12" key="1">
    <citation type="journal article" date="2016" name="Nat. Commun.">
        <title>Thousands of microbial genomes shed light on interconnected biogeochemical processes in an aquifer system.</title>
        <authorList>
            <person name="Anantharaman K."/>
            <person name="Brown C.T."/>
            <person name="Hug L.A."/>
            <person name="Sharon I."/>
            <person name="Castelle C.J."/>
            <person name="Probst A.J."/>
            <person name="Thomas B.C."/>
            <person name="Singh A."/>
            <person name="Wilkins M.J."/>
            <person name="Karaoz U."/>
            <person name="Brodie E.L."/>
            <person name="Williams K.H."/>
            <person name="Hubbard S.S."/>
            <person name="Banfield J.F."/>
        </authorList>
    </citation>
    <scope>NUCLEOTIDE SEQUENCE [LARGE SCALE GENOMIC DNA]</scope>
</reference>
<dbReference type="GO" id="GO:0005524">
    <property type="term" value="F:ATP binding"/>
    <property type="evidence" value="ECO:0007669"/>
    <property type="project" value="UniProtKB-KW"/>
</dbReference>
<dbReference type="InterPro" id="IPR003593">
    <property type="entry name" value="AAA+_ATPase"/>
</dbReference>
<accession>A0A1F7UM62</accession>
<dbReference type="EC" id="2.7.7.7" evidence="8"/>
<dbReference type="GO" id="GO:0006261">
    <property type="term" value="P:DNA-templated DNA replication"/>
    <property type="evidence" value="ECO:0007669"/>
    <property type="project" value="TreeGrafter"/>
</dbReference>
<comment type="catalytic activity">
    <reaction evidence="7 8">
        <text>DNA(n) + a 2'-deoxyribonucleoside 5'-triphosphate = DNA(n+1) + diphosphate</text>
        <dbReference type="Rhea" id="RHEA:22508"/>
        <dbReference type="Rhea" id="RHEA-COMP:17339"/>
        <dbReference type="Rhea" id="RHEA-COMP:17340"/>
        <dbReference type="ChEBI" id="CHEBI:33019"/>
        <dbReference type="ChEBI" id="CHEBI:61560"/>
        <dbReference type="ChEBI" id="CHEBI:173112"/>
        <dbReference type="EC" id="2.7.7.7"/>
    </reaction>
</comment>
<keyword evidence="3 8" id="KW-0547">Nucleotide-binding</keyword>
<evidence type="ECO:0000259" key="10">
    <source>
        <dbReference type="SMART" id="SM00382"/>
    </source>
</evidence>
<keyword evidence="6 8" id="KW-0239">DNA-directed DNA polymerase</keyword>
<dbReference type="Pfam" id="PF22608">
    <property type="entry name" value="DNAX_ATPase_lid"/>
    <property type="match status" value="1"/>
</dbReference>
<dbReference type="SMART" id="SM00382">
    <property type="entry name" value="AAA"/>
    <property type="match status" value="1"/>
</dbReference>
<comment type="function">
    <text evidence="8">DNA polymerase III is a complex, multichain enzyme responsible for most of the replicative synthesis in bacteria. This DNA polymerase also exhibits 3' to 5' exonuclease activity.</text>
</comment>
<organism evidence="11 12">
    <name type="scientific">Candidatus Uhrbacteria bacterium RIFCSPHIGHO2_12_FULL_57_11</name>
    <dbReference type="NCBI Taxonomy" id="1802398"/>
    <lineage>
        <taxon>Bacteria</taxon>
        <taxon>Candidatus Uhriibacteriota</taxon>
    </lineage>
</organism>
<dbReference type="CDD" id="cd18137">
    <property type="entry name" value="HLD_clamp_pol_III_gamma_tau"/>
    <property type="match status" value="1"/>
</dbReference>
<gene>
    <name evidence="8" type="primary">dnaX</name>
    <name evidence="11" type="ORF">A3F28_01795</name>
</gene>
<dbReference type="AlphaFoldDB" id="A0A1F7UM62"/>
<dbReference type="EMBL" id="MGEG01000015">
    <property type="protein sequence ID" value="OGL79383.1"/>
    <property type="molecule type" value="Genomic_DNA"/>
</dbReference>